<keyword evidence="2" id="KW-1185">Reference proteome</keyword>
<reference evidence="1 2" key="1">
    <citation type="submission" date="2015-10" db="EMBL/GenBank/DDBJ databases">
        <title>Genome sequencing and analysis of members of genus Stenotrophomonas.</title>
        <authorList>
            <person name="Patil P.P."/>
            <person name="Midha S."/>
            <person name="Patil P.B."/>
        </authorList>
    </citation>
    <scope>NUCLEOTIDE SEQUENCE [LARGE SCALE GENOMIC DNA]</scope>
    <source>
        <strain evidence="1 2">JCM 9942</strain>
    </source>
</reference>
<gene>
    <name evidence="1" type="ORF">ARC78_15200</name>
</gene>
<dbReference type="EMBL" id="LLXS01000051">
    <property type="protein sequence ID" value="KRG38823.1"/>
    <property type="molecule type" value="Genomic_DNA"/>
</dbReference>
<dbReference type="RefSeq" id="WP_054657267.1">
    <property type="nucleotide sequence ID" value="NZ_BAZI01000015.1"/>
</dbReference>
<dbReference type="Pfam" id="PF16460">
    <property type="entry name" value="Phage_TTP_11"/>
    <property type="match status" value="1"/>
</dbReference>
<dbReference type="Gene3D" id="4.10.410.40">
    <property type="match status" value="1"/>
</dbReference>
<dbReference type="InterPro" id="IPR032495">
    <property type="entry name" value="Phage_TTP_11"/>
</dbReference>
<evidence type="ECO:0000313" key="2">
    <source>
        <dbReference type="Proteomes" id="UP000050836"/>
    </source>
</evidence>
<evidence type="ECO:0008006" key="3">
    <source>
        <dbReference type="Google" id="ProtNLM"/>
    </source>
</evidence>
<accession>A0A0R0ABK8</accession>
<organism evidence="1 2">
    <name type="scientific">Stenotrophomonas pictorum JCM 9942</name>
    <dbReference type="NCBI Taxonomy" id="1236960"/>
    <lineage>
        <taxon>Bacteria</taxon>
        <taxon>Pseudomonadati</taxon>
        <taxon>Pseudomonadota</taxon>
        <taxon>Gammaproteobacteria</taxon>
        <taxon>Lysobacterales</taxon>
        <taxon>Lysobacteraceae</taxon>
        <taxon>Stenotrophomonas</taxon>
    </lineage>
</organism>
<protein>
    <recommendedName>
        <fullName evidence="3">Phage tail protein</fullName>
    </recommendedName>
</protein>
<proteinExistence type="predicted"/>
<evidence type="ECO:0000313" key="1">
    <source>
        <dbReference type="EMBL" id="KRG38823.1"/>
    </source>
</evidence>
<dbReference type="AlphaFoldDB" id="A0A0R0ABK8"/>
<name>A0A0R0ABK8_9GAMM</name>
<comment type="caution">
    <text evidence="1">The sequence shown here is derived from an EMBL/GenBank/DDBJ whole genome shotgun (WGS) entry which is preliminary data.</text>
</comment>
<sequence>MSNELRTQGTELYMLDPDAAPGSEVLKIGNITGYGDFGKQSNDIITTNLDSVAVEKLAGLPDNGDLGLTVNVDPKGASHQKLEALAGTDARRVFVIGYSDGVGVAPTATKGVGSVTIGTAGTGYTTAPTVAFSGGGGTGAAATAIVSGGAVTAIIVTNPGTGYTSAPTVALTGGAGSGAAATAVLGSLDLAQPPATDRTSQKFLASVKAFRQSVGLDAVVTANVALGISGEMTRVWKT</sequence>
<dbReference type="Proteomes" id="UP000050836">
    <property type="component" value="Unassembled WGS sequence"/>
</dbReference>